<dbReference type="EMBL" id="BAABCV010000001">
    <property type="protein sequence ID" value="GAA4084560.1"/>
    <property type="molecule type" value="Genomic_DNA"/>
</dbReference>
<comment type="caution">
    <text evidence="2">The sequence shown here is derived from an EMBL/GenBank/DDBJ whole genome shotgun (WGS) entry which is preliminary data.</text>
</comment>
<protein>
    <submittedName>
        <fullName evidence="2">Uncharacterized protein</fullName>
    </submittedName>
</protein>
<evidence type="ECO:0000313" key="2">
    <source>
        <dbReference type="EMBL" id="GAA4084560.1"/>
    </source>
</evidence>
<feature type="region of interest" description="Disordered" evidence="1">
    <location>
        <begin position="1"/>
        <end position="58"/>
    </location>
</feature>
<gene>
    <name evidence="2" type="ORF">GCM10022392_01620</name>
</gene>
<proteinExistence type="predicted"/>
<dbReference type="RefSeq" id="WP_345100374.1">
    <property type="nucleotide sequence ID" value="NZ_BAABCV010000001.1"/>
</dbReference>
<accession>A0ABP7WA18</accession>
<dbReference type="Proteomes" id="UP001500841">
    <property type="component" value="Unassembled WGS sequence"/>
</dbReference>
<sequence length="58" mass="6444">MKKQPDKNNKDKLTQADLKNGIKTFEAQSKPHAALETPEGKNNGAKPSAYKNQRSNHP</sequence>
<keyword evidence="3" id="KW-1185">Reference proteome</keyword>
<organism evidence="2 3">
    <name type="scientific">Mucilaginibacter panaciglaebae</name>
    <dbReference type="NCBI Taxonomy" id="502331"/>
    <lineage>
        <taxon>Bacteria</taxon>
        <taxon>Pseudomonadati</taxon>
        <taxon>Bacteroidota</taxon>
        <taxon>Sphingobacteriia</taxon>
        <taxon>Sphingobacteriales</taxon>
        <taxon>Sphingobacteriaceae</taxon>
        <taxon>Mucilaginibacter</taxon>
    </lineage>
</organism>
<feature type="compositionally biased region" description="Basic and acidic residues" evidence="1">
    <location>
        <begin position="1"/>
        <end position="14"/>
    </location>
</feature>
<name>A0ABP7WA18_9SPHI</name>
<reference evidence="3" key="1">
    <citation type="journal article" date="2019" name="Int. J. Syst. Evol. Microbiol.">
        <title>The Global Catalogue of Microorganisms (GCM) 10K type strain sequencing project: providing services to taxonomists for standard genome sequencing and annotation.</title>
        <authorList>
            <consortium name="The Broad Institute Genomics Platform"/>
            <consortium name="The Broad Institute Genome Sequencing Center for Infectious Disease"/>
            <person name="Wu L."/>
            <person name="Ma J."/>
        </authorList>
    </citation>
    <scope>NUCLEOTIDE SEQUENCE [LARGE SCALE GENOMIC DNA]</scope>
    <source>
        <strain evidence="3">JCM 17085</strain>
    </source>
</reference>
<evidence type="ECO:0000256" key="1">
    <source>
        <dbReference type="SAM" id="MobiDB-lite"/>
    </source>
</evidence>
<evidence type="ECO:0000313" key="3">
    <source>
        <dbReference type="Proteomes" id="UP001500841"/>
    </source>
</evidence>